<dbReference type="Proteomes" id="UP001596109">
    <property type="component" value="Unassembled WGS sequence"/>
</dbReference>
<keyword evidence="1" id="KW-1133">Transmembrane helix</keyword>
<comment type="caution">
    <text evidence="2">The sequence shown here is derived from an EMBL/GenBank/DDBJ whole genome shotgun (WGS) entry which is preliminary data.</text>
</comment>
<feature type="transmembrane region" description="Helical" evidence="1">
    <location>
        <begin position="158"/>
        <end position="178"/>
    </location>
</feature>
<evidence type="ECO:0000256" key="1">
    <source>
        <dbReference type="SAM" id="Phobius"/>
    </source>
</evidence>
<evidence type="ECO:0000313" key="3">
    <source>
        <dbReference type="Proteomes" id="UP001596109"/>
    </source>
</evidence>
<dbReference type="RefSeq" id="WP_381440410.1">
    <property type="nucleotide sequence ID" value="NZ_JBHSNO010000022.1"/>
</dbReference>
<keyword evidence="1" id="KW-0812">Transmembrane</keyword>
<dbReference type="EMBL" id="JBHSNO010000022">
    <property type="protein sequence ID" value="MFC5591941.1"/>
    <property type="molecule type" value="Genomic_DNA"/>
</dbReference>
<organism evidence="2 3">
    <name type="scientific">Sporosarcina soli</name>
    <dbReference type="NCBI Taxonomy" id="334736"/>
    <lineage>
        <taxon>Bacteria</taxon>
        <taxon>Bacillati</taxon>
        <taxon>Bacillota</taxon>
        <taxon>Bacilli</taxon>
        <taxon>Bacillales</taxon>
        <taxon>Caryophanaceae</taxon>
        <taxon>Sporosarcina</taxon>
    </lineage>
</organism>
<sequence length="399" mass="46612">MTKIKRKMLLNDFWRIGEYESWFAEMAKDGWHLQKVGKLFARFQQGEPLDTRYRIATSSNKNMSSEEKLEYKEAGWNHITRFGEFNVFASPVECQAPELYANPSEQAKTLRSNYKKMRLSVILISVLLLLSIIFYSMLWSNEQTPMLELVEGDAISQITLLFIQLTFIIVTIRSMVLIRKTQKRLSEGQATDYHVPWRKSRSINLAIVILTIMITVPLASSTWIQMVSQKTVNLPMEHTELPLVALADIEQTPHLERDEQVDDQQFDWNNHYTKKTSFFAPQQYESTEQGIVTEEEWEDGSGPYSPSIYIQAYKVQFSFMAKHLMNDLLFNYDRRDSRDEHFTVLDRKGFDALTIREIDELKEIFAVKGKGVIYVRYFGHADMESLLASVEERMTFIEK</sequence>
<evidence type="ECO:0000313" key="2">
    <source>
        <dbReference type="EMBL" id="MFC5591941.1"/>
    </source>
</evidence>
<keyword evidence="3" id="KW-1185">Reference proteome</keyword>
<dbReference type="Pfam" id="PF11193">
    <property type="entry name" value="DUF2812"/>
    <property type="match status" value="1"/>
</dbReference>
<dbReference type="InterPro" id="IPR021359">
    <property type="entry name" value="DUF2812"/>
</dbReference>
<proteinExistence type="predicted"/>
<name>A0ABW0TR25_9BACL</name>
<protein>
    <submittedName>
        <fullName evidence="2">DUF2812 domain-containing protein</fullName>
    </submittedName>
</protein>
<feature type="transmembrane region" description="Helical" evidence="1">
    <location>
        <begin position="203"/>
        <end position="224"/>
    </location>
</feature>
<feature type="transmembrane region" description="Helical" evidence="1">
    <location>
        <begin position="119"/>
        <end position="138"/>
    </location>
</feature>
<reference evidence="3" key="1">
    <citation type="journal article" date="2019" name="Int. J. Syst. Evol. Microbiol.">
        <title>The Global Catalogue of Microorganisms (GCM) 10K type strain sequencing project: providing services to taxonomists for standard genome sequencing and annotation.</title>
        <authorList>
            <consortium name="The Broad Institute Genomics Platform"/>
            <consortium name="The Broad Institute Genome Sequencing Center for Infectious Disease"/>
            <person name="Wu L."/>
            <person name="Ma J."/>
        </authorList>
    </citation>
    <scope>NUCLEOTIDE SEQUENCE [LARGE SCALE GENOMIC DNA]</scope>
    <source>
        <strain evidence="3">CGMCC 4.1434</strain>
    </source>
</reference>
<gene>
    <name evidence="2" type="ORF">ACFPRA_23990</name>
</gene>
<accession>A0ABW0TR25</accession>
<keyword evidence="1" id="KW-0472">Membrane</keyword>